<evidence type="ECO:0000256" key="1">
    <source>
        <dbReference type="SAM" id="Phobius"/>
    </source>
</evidence>
<protein>
    <submittedName>
        <fullName evidence="2">Uncharacterized protein</fullName>
    </submittedName>
</protein>
<dbReference type="EMBL" id="CP120374">
    <property type="protein sequence ID" value="WEX89718.1"/>
    <property type="molecule type" value="Genomic_DNA"/>
</dbReference>
<evidence type="ECO:0000313" key="2">
    <source>
        <dbReference type="EMBL" id="WEX89718.1"/>
    </source>
</evidence>
<keyword evidence="1" id="KW-0812">Transmembrane</keyword>
<dbReference type="RefSeq" id="WP_280661689.1">
    <property type="nucleotide sequence ID" value="NZ_CP120374.1"/>
</dbReference>
<keyword evidence="1" id="KW-1133">Transmembrane helix</keyword>
<evidence type="ECO:0000313" key="3">
    <source>
        <dbReference type="Proteomes" id="UP001229355"/>
    </source>
</evidence>
<proteinExistence type="predicted"/>
<name>A0ABY8DFP6_9HYPH</name>
<keyword evidence="1" id="KW-0472">Membrane</keyword>
<gene>
    <name evidence="2" type="ORF">PZN02_005030</name>
</gene>
<keyword evidence="3" id="KW-1185">Reference proteome</keyword>
<sequence length="75" mass="8089">MNIVDVILAKQAFARGHEKWQNFDPMEMRRLLLRLCIILPVLAAAIGSLEIGGSRGFAVARSGLVLPGTGGSDLR</sequence>
<accession>A0ABY8DFP6</accession>
<reference evidence="2 3" key="1">
    <citation type="submission" date="2023-03" db="EMBL/GenBank/DDBJ databases">
        <authorList>
            <person name="Kaur S."/>
            <person name="Espinosa-Saiz D."/>
            <person name="Velazquez E."/>
            <person name="Menendez E."/>
            <person name="diCenzo G.C."/>
        </authorList>
    </citation>
    <scope>NUCLEOTIDE SEQUENCE [LARGE SCALE GENOMIC DNA]</scope>
    <source>
        <strain evidence="2 3">LMG 24692</strain>
    </source>
</reference>
<feature type="transmembrane region" description="Helical" evidence="1">
    <location>
        <begin position="31"/>
        <end position="49"/>
    </location>
</feature>
<organism evidence="2 3">
    <name type="scientific">Sinorhizobium garamanticum</name>
    <dbReference type="NCBI Taxonomy" id="680247"/>
    <lineage>
        <taxon>Bacteria</taxon>
        <taxon>Pseudomonadati</taxon>
        <taxon>Pseudomonadota</taxon>
        <taxon>Alphaproteobacteria</taxon>
        <taxon>Hyphomicrobiales</taxon>
        <taxon>Rhizobiaceae</taxon>
        <taxon>Sinorhizobium/Ensifer group</taxon>
        <taxon>Sinorhizobium</taxon>
    </lineage>
</organism>
<dbReference type="Proteomes" id="UP001229355">
    <property type="component" value="Chromosome 2"/>
</dbReference>